<keyword evidence="5" id="KW-0677">Repeat</keyword>
<reference evidence="12" key="2">
    <citation type="journal article" date="2007" name="Science">
        <title>Draft genome sequence of the sexually transmitted pathogen Trichomonas vaginalis.</title>
        <authorList>
            <person name="Carlton J.M."/>
            <person name="Hirt R.P."/>
            <person name="Silva J.C."/>
            <person name="Delcher A.L."/>
            <person name="Schatz M."/>
            <person name="Zhao Q."/>
            <person name="Wortman J.R."/>
            <person name="Bidwell S.L."/>
            <person name="Alsmark U.C.M."/>
            <person name="Besteiro S."/>
            <person name="Sicheritz-Ponten T."/>
            <person name="Noel C.J."/>
            <person name="Dacks J.B."/>
            <person name="Foster P.G."/>
            <person name="Simillion C."/>
            <person name="Van de Peer Y."/>
            <person name="Miranda-Saavedra D."/>
            <person name="Barton G.J."/>
            <person name="Westrop G.D."/>
            <person name="Mueller S."/>
            <person name="Dessi D."/>
            <person name="Fiori P.L."/>
            <person name="Ren Q."/>
            <person name="Paulsen I."/>
            <person name="Zhang H."/>
            <person name="Bastida-Corcuera F.D."/>
            <person name="Simoes-Barbosa A."/>
            <person name="Brown M.T."/>
            <person name="Hayes R.D."/>
            <person name="Mukherjee M."/>
            <person name="Okumura C.Y."/>
            <person name="Schneider R."/>
            <person name="Smith A.J."/>
            <person name="Vanacova S."/>
            <person name="Villalvazo M."/>
            <person name="Haas B.J."/>
            <person name="Pertea M."/>
            <person name="Feldblyum T.V."/>
            <person name="Utterback T.R."/>
            <person name="Shu C.L."/>
            <person name="Osoegawa K."/>
            <person name="de Jong P.J."/>
            <person name="Hrdy I."/>
            <person name="Horvathova L."/>
            <person name="Zubacova Z."/>
            <person name="Dolezal P."/>
            <person name="Malik S.B."/>
            <person name="Logsdon J.M. Jr."/>
            <person name="Henze K."/>
            <person name="Gupta A."/>
            <person name="Wang C.C."/>
            <person name="Dunne R.L."/>
            <person name="Upcroft J.A."/>
            <person name="Upcroft P."/>
            <person name="White O."/>
            <person name="Salzberg S.L."/>
            <person name="Tang P."/>
            <person name="Chiu C.-H."/>
            <person name="Lee Y.-S."/>
            <person name="Embley T.M."/>
            <person name="Coombs G.H."/>
            <person name="Mottram J.C."/>
            <person name="Tachezy J."/>
            <person name="Fraser-Liggett C.M."/>
            <person name="Johnson P.J."/>
        </authorList>
    </citation>
    <scope>NUCLEOTIDE SEQUENCE [LARGE SCALE GENOMIC DNA]</scope>
    <source>
        <strain evidence="12">G3</strain>
    </source>
</reference>
<keyword evidence="6" id="KW-0256">Endoplasmic reticulum</keyword>
<organism evidence="12 13">
    <name type="scientific">Trichomonas vaginalis (strain ATCC PRA-98 / G3)</name>
    <dbReference type="NCBI Taxonomy" id="412133"/>
    <lineage>
        <taxon>Eukaryota</taxon>
        <taxon>Metamonada</taxon>
        <taxon>Parabasalia</taxon>
        <taxon>Trichomonadida</taxon>
        <taxon>Trichomonadidae</taxon>
        <taxon>Trichomonas</taxon>
    </lineage>
</organism>
<evidence type="ECO:0000313" key="13">
    <source>
        <dbReference type="Proteomes" id="UP000001542"/>
    </source>
</evidence>
<keyword evidence="8" id="KW-0653">Protein transport</keyword>
<dbReference type="InterPro" id="IPR045260">
    <property type="entry name" value="Sec12-like"/>
</dbReference>
<keyword evidence="10 11" id="KW-0472">Membrane</keyword>
<evidence type="ECO:0000256" key="4">
    <source>
        <dbReference type="ARBA" id="ARBA00022692"/>
    </source>
</evidence>
<keyword evidence="9 11" id="KW-1133">Transmembrane helix</keyword>
<dbReference type="EMBL" id="DS113581">
    <property type="protein sequence ID" value="EAY01030.1"/>
    <property type="molecule type" value="Genomic_DNA"/>
</dbReference>
<comment type="subcellular location">
    <subcellularLocation>
        <location evidence="1">Endoplasmic reticulum membrane</location>
        <topology evidence="1">Single-pass membrane protein</topology>
    </subcellularLocation>
</comment>
<proteinExistence type="predicted"/>
<dbReference type="RefSeq" id="XP_001313916.1">
    <property type="nucleotide sequence ID" value="XM_001313913.1"/>
</dbReference>
<keyword evidence="4 11" id="KW-0812">Transmembrane</keyword>
<keyword evidence="3" id="KW-0853">WD repeat</keyword>
<evidence type="ECO:0000256" key="5">
    <source>
        <dbReference type="ARBA" id="ARBA00022737"/>
    </source>
</evidence>
<dbReference type="GO" id="GO:0005085">
    <property type="term" value="F:guanyl-nucleotide exchange factor activity"/>
    <property type="evidence" value="ECO:0007669"/>
    <property type="project" value="InterPro"/>
</dbReference>
<name>A2F231_TRIV3</name>
<evidence type="ECO:0000313" key="12">
    <source>
        <dbReference type="EMBL" id="EAY01030.1"/>
    </source>
</evidence>
<keyword evidence="2" id="KW-0813">Transport</keyword>
<dbReference type="GO" id="GO:0003400">
    <property type="term" value="P:regulation of COPII vesicle coating"/>
    <property type="evidence" value="ECO:0000318"/>
    <property type="project" value="GO_Central"/>
</dbReference>
<evidence type="ECO:0000256" key="10">
    <source>
        <dbReference type="ARBA" id="ARBA00023136"/>
    </source>
</evidence>
<sequence length="379" mass="42562">MFEIGYPAYSVSPGCLPKTVYIAGGGGKSKVGIDNSLKVAQLEKKGLQLVHKYDFDDVVSMVTYDTNGQKFIAAAIGPCIKLFDKKFHELSSFDTETTELLFRNIEFSPDSKKLIAIDGSNVIYLLSVPGLRLLGKSETSLSDTGKVLVQRGLFYKHKPDSYCILVANAKGIKMLEPNEHLDVIASTDDDFGCEPRNVSVYNDLITVCGNNVAERKCLIVQAQYKDDKLQIIKRKEHIKILITAAHSNEKEIALGTCNGDVHVLERNTLKQIYYRKEVHKSPITSITQIEDAVITSSIDRRSAVVRRPKGSLLPFGIFLMLLMLLISFYVYLVVYEGRKPENDLQLAKEFLENYYNKTSTAIMTKFGEIKEKIEVLKKK</sequence>
<dbReference type="KEGG" id="tva:4758854"/>
<dbReference type="Gene3D" id="2.130.10.10">
    <property type="entry name" value="YVTN repeat-like/Quinoprotein amine dehydrogenase"/>
    <property type="match status" value="1"/>
</dbReference>
<evidence type="ECO:0000256" key="6">
    <source>
        <dbReference type="ARBA" id="ARBA00022824"/>
    </source>
</evidence>
<dbReference type="InterPro" id="IPR036322">
    <property type="entry name" value="WD40_repeat_dom_sf"/>
</dbReference>
<dbReference type="SUPFAM" id="SSF50978">
    <property type="entry name" value="WD40 repeat-like"/>
    <property type="match status" value="1"/>
</dbReference>
<gene>
    <name evidence="12" type="ORF">TVAG_295640</name>
</gene>
<dbReference type="PANTHER" id="PTHR23284:SF0">
    <property type="entry name" value="PROLACTIN REGULATORY ELEMENT-BINDING PROTEIN"/>
    <property type="match status" value="1"/>
</dbReference>
<reference evidence="12" key="1">
    <citation type="submission" date="2006-10" db="EMBL/GenBank/DDBJ databases">
        <authorList>
            <person name="Amadeo P."/>
            <person name="Zhao Q."/>
            <person name="Wortman J."/>
            <person name="Fraser-Liggett C."/>
            <person name="Carlton J."/>
        </authorList>
    </citation>
    <scope>NUCLEOTIDE SEQUENCE</scope>
    <source>
        <strain evidence="12">G3</strain>
    </source>
</reference>
<protein>
    <submittedName>
        <fullName evidence="12">Uncharacterized protein</fullName>
    </submittedName>
</protein>
<dbReference type="InParanoid" id="A2F231"/>
<evidence type="ECO:0000256" key="7">
    <source>
        <dbReference type="ARBA" id="ARBA00022892"/>
    </source>
</evidence>
<evidence type="ECO:0000256" key="8">
    <source>
        <dbReference type="ARBA" id="ARBA00022927"/>
    </source>
</evidence>
<dbReference type="GO" id="GO:0005789">
    <property type="term" value="C:endoplasmic reticulum membrane"/>
    <property type="evidence" value="ECO:0000318"/>
    <property type="project" value="GO_Central"/>
</dbReference>
<dbReference type="Proteomes" id="UP000001542">
    <property type="component" value="Unassembled WGS sequence"/>
</dbReference>
<dbReference type="AlphaFoldDB" id="A2F231"/>
<evidence type="ECO:0000256" key="9">
    <source>
        <dbReference type="ARBA" id="ARBA00022989"/>
    </source>
</evidence>
<dbReference type="InterPro" id="IPR015943">
    <property type="entry name" value="WD40/YVTN_repeat-like_dom_sf"/>
</dbReference>
<keyword evidence="7" id="KW-0931">ER-Golgi transport</keyword>
<accession>A2F231</accession>
<keyword evidence="13" id="KW-1185">Reference proteome</keyword>
<evidence type="ECO:0000256" key="1">
    <source>
        <dbReference type="ARBA" id="ARBA00004389"/>
    </source>
</evidence>
<evidence type="ECO:0000256" key="2">
    <source>
        <dbReference type="ARBA" id="ARBA00022448"/>
    </source>
</evidence>
<dbReference type="VEuPathDB" id="TrichDB:TVAG_295640"/>
<evidence type="ECO:0000256" key="3">
    <source>
        <dbReference type="ARBA" id="ARBA00022574"/>
    </source>
</evidence>
<dbReference type="GO" id="GO:0006888">
    <property type="term" value="P:endoplasmic reticulum to Golgi vesicle-mediated transport"/>
    <property type="evidence" value="ECO:0000318"/>
    <property type="project" value="GO_Central"/>
</dbReference>
<dbReference type="PANTHER" id="PTHR23284">
    <property type="entry name" value="PROLACTIN REGULATORY ELEMENT BINDING PROTEIN"/>
    <property type="match status" value="1"/>
</dbReference>
<dbReference type="GO" id="GO:0015031">
    <property type="term" value="P:protein transport"/>
    <property type="evidence" value="ECO:0007669"/>
    <property type="project" value="UniProtKB-KW"/>
</dbReference>
<dbReference type="VEuPathDB" id="TrichDB:TVAGG3_0971560"/>
<evidence type="ECO:0000256" key="11">
    <source>
        <dbReference type="SAM" id="Phobius"/>
    </source>
</evidence>
<feature type="transmembrane region" description="Helical" evidence="11">
    <location>
        <begin position="312"/>
        <end position="334"/>
    </location>
</feature>